<name>A0A7X2NGQ4_9FIRM</name>
<proteinExistence type="predicted"/>
<feature type="compositionally biased region" description="Low complexity" evidence="1">
    <location>
        <begin position="225"/>
        <end position="258"/>
    </location>
</feature>
<sequence length="258" mass="27648">MQATSKSHSVIKSIGTASNNLNAYKAKVKNETGKKITSVEIKNSIDNEYGDNLLDSGDTFKNNEVRYMYYDATDAVNTAQEDGKEESSIKYYVKVTLDNDSTYVISKFPFNKIKGTAKIYFDSDKEVCYLIYTNKSGKKINTKKKEKKSGTSSSSSSSSSYNDSSSSSSSSYSSGRYGVGSSASNGYSSGTSDYSSGQSSGSSNKGTGGYKAYQTKQPQPASDKPTTNPPTTDTTNNGTTTHPAPNTDSNNTNSTVNP</sequence>
<organism evidence="2 3">
    <name type="scientific">Pseudoramibacter porci</name>
    <dbReference type="NCBI Taxonomy" id="2606631"/>
    <lineage>
        <taxon>Bacteria</taxon>
        <taxon>Bacillati</taxon>
        <taxon>Bacillota</taxon>
        <taxon>Clostridia</taxon>
        <taxon>Eubacteriales</taxon>
        <taxon>Eubacteriaceae</taxon>
        <taxon>Pseudoramibacter</taxon>
    </lineage>
</organism>
<gene>
    <name evidence="2" type="ORF">FYJ52_07940</name>
</gene>
<keyword evidence="3" id="KW-1185">Reference proteome</keyword>
<accession>A0A7X2NGQ4</accession>
<feature type="compositionally biased region" description="Low complexity" evidence="1">
    <location>
        <begin position="150"/>
        <end position="205"/>
    </location>
</feature>
<dbReference type="RefSeq" id="WP_154576695.1">
    <property type="nucleotide sequence ID" value="NZ_VUMO01000010.1"/>
</dbReference>
<dbReference type="AlphaFoldDB" id="A0A7X2NGQ4"/>
<comment type="caution">
    <text evidence="2">The sequence shown here is derived from an EMBL/GenBank/DDBJ whole genome shotgun (WGS) entry which is preliminary data.</text>
</comment>
<dbReference type="EMBL" id="VUMO01000010">
    <property type="protein sequence ID" value="MSS20326.1"/>
    <property type="molecule type" value="Genomic_DNA"/>
</dbReference>
<evidence type="ECO:0000313" key="3">
    <source>
        <dbReference type="Proteomes" id="UP000461754"/>
    </source>
</evidence>
<evidence type="ECO:0000313" key="2">
    <source>
        <dbReference type="EMBL" id="MSS20326.1"/>
    </source>
</evidence>
<feature type="region of interest" description="Disordered" evidence="1">
    <location>
        <begin position="140"/>
        <end position="258"/>
    </location>
</feature>
<protein>
    <submittedName>
        <fullName evidence="2">Uncharacterized protein</fullName>
    </submittedName>
</protein>
<evidence type="ECO:0000256" key="1">
    <source>
        <dbReference type="SAM" id="MobiDB-lite"/>
    </source>
</evidence>
<dbReference type="Proteomes" id="UP000461754">
    <property type="component" value="Unassembled WGS sequence"/>
</dbReference>
<reference evidence="2 3" key="1">
    <citation type="submission" date="2019-08" db="EMBL/GenBank/DDBJ databases">
        <title>In-depth cultivation of the pig gut microbiome towards novel bacterial diversity and tailored functional studies.</title>
        <authorList>
            <person name="Wylensek D."/>
            <person name="Hitch T.C.A."/>
            <person name="Clavel T."/>
        </authorList>
    </citation>
    <scope>NUCLEOTIDE SEQUENCE [LARGE SCALE GENOMIC DNA]</scope>
    <source>
        <strain evidence="2 3">RF-744-FAT-4</strain>
    </source>
</reference>